<comment type="caution">
    <text evidence="1">The sequence shown here is derived from an EMBL/GenBank/DDBJ whole genome shotgun (WGS) entry which is preliminary data.</text>
</comment>
<gene>
    <name evidence="1" type="ORF">IMCC3088_2525</name>
</gene>
<keyword evidence="2" id="KW-1185">Reference proteome</keyword>
<dbReference type="AlphaFoldDB" id="F3L4C4"/>
<reference evidence="1 2" key="1">
    <citation type="journal article" date="2011" name="J. Bacteriol.">
        <title>Genome sequence of strain IMCC3088, a proteorhodopsin-containing marine bacterium belonging to the OM60/NOR5 clade.</title>
        <authorList>
            <person name="Jang Y."/>
            <person name="Oh H.M."/>
            <person name="Kang I."/>
            <person name="Lee K."/>
            <person name="Yang S.J."/>
            <person name="Cho J.C."/>
        </authorList>
    </citation>
    <scope>NUCLEOTIDE SEQUENCE [LARGE SCALE GENOMIC DNA]</scope>
    <source>
        <strain evidence="1 2">IMCC3088</strain>
    </source>
</reference>
<dbReference type="EMBL" id="AEIG01000080">
    <property type="protein sequence ID" value="EGG28822.1"/>
    <property type="molecule type" value="Genomic_DNA"/>
</dbReference>
<evidence type="ECO:0000313" key="2">
    <source>
        <dbReference type="Proteomes" id="UP000005615"/>
    </source>
</evidence>
<name>F3L4C4_9GAMM</name>
<dbReference type="Proteomes" id="UP000005615">
    <property type="component" value="Unassembled WGS sequence"/>
</dbReference>
<accession>F3L4C4</accession>
<dbReference type="RefSeq" id="WP_009576680.1">
    <property type="nucleotide sequence ID" value="NZ_AEIG01000080.1"/>
</dbReference>
<organism evidence="1 2">
    <name type="scientific">Aequoribacter fuscus</name>
    <dbReference type="NCBI Taxonomy" id="2518989"/>
    <lineage>
        <taxon>Bacteria</taxon>
        <taxon>Pseudomonadati</taxon>
        <taxon>Pseudomonadota</taxon>
        <taxon>Gammaproteobacteria</taxon>
        <taxon>Cellvibrionales</taxon>
        <taxon>Halieaceae</taxon>
        <taxon>Aequoribacter</taxon>
    </lineage>
</organism>
<protein>
    <submittedName>
        <fullName evidence="1">Uncharacterized protein</fullName>
    </submittedName>
</protein>
<proteinExistence type="predicted"/>
<sequence length="82" mass="8920">MKVTKKVVFSVFGLMLSVSAQANIPALAMVSTDVMIEKSAVSLDNKKHTAVKATDVSSSLERKLQAQLDASLEQRNQSLEKK</sequence>
<evidence type="ECO:0000313" key="1">
    <source>
        <dbReference type="EMBL" id="EGG28822.1"/>
    </source>
</evidence>